<feature type="transmembrane region" description="Helical" evidence="6">
    <location>
        <begin position="314"/>
        <end position="334"/>
    </location>
</feature>
<dbReference type="RefSeq" id="WP_033520267.1">
    <property type="nucleotide sequence ID" value="NZ_JDUS01000001.1"/>
</dbReference>
<accession>A0A086ZJN9</accession>
<protein>
    <submittedName>
        <fullName evidence="8">ABC-2 type transporter family protein</fullName>
    </submittedName>
</protein>
<evidence type="ECO:0000256" key="2">
    <source>
        <dbReference type="ARBA" id="ARBA00022475"/>
    </source>
</evidence>
<dbReference type="STRING" id="1437606.BBOH_0211"/>
<evidence type="ECO:0000256" key="3">
    <source>
        <dbReference type="ARBA" id="ARBA00022692"/>
    </source>
</evidence>
<feature type="transmembrane region" description="Helical" evidence="6">
    <location>
        <begin position="12"/>
        <end position="37"/>
    </location>
</feature>
<dbReference type="GO" id="GO:0140359">
    <property type="term" value="F:ABC-type transporter activity"/>
    <property type="evidence" value="ECO:0007669"/>
    <property type="project" value="InterPro"/>
</dbReference>
<dbReference type="PANTHER" id="PTHR30294:SF29">
    <property type="entry name" value="MULTIDRUG ABC TRANSPORTER PERMEASE YBHS-RELATED"/>
    <property type="match status" value="1"/>
</dbReference>
<evidence type="ECO:0000313" key="9">
    <source>
        <dbReference type="Proteomes" id="UP000029096"/>
    </source>
</evidence>
<dbReference type="PANTHER" id="PTHR30294">
    <property type="entry name" value="MEMBRANE COMPONENT OF ABC TRANSPORTER YHHJ-RELATED"/>
    <property type="match status" value="1"/>
</dbReference>
<dbReference type="Proteomes" id="UP000029096">
    <property type="component" value="Unassembled WGS sequence"/>
</dbReference>
<proteinExistence type="predicted"/>
<feature type="domain" description="ABC-2 type transporter transmembrane" evidence="7">
    <location>
        <begin position="17"/>
        <end position="395"/>
    </location>
</feature>
<keyword evidence="4 6" id="KW-1133">Transmembrane helix</keyword>
<dbReference type="eggNOG" id="COG0842">
    <property type="taxonomic scope" value="Bacteria"/>
</dbReference>
<keyword evidence="2" id="KW-1003">Cell membrane</keyword>
<keyword evidence="5 6" id="KW-0472">Membrane</keyword>
<dbReference type="AlphaFoldDB" id="A0A086ZJN9"/>
<dbReference type="InterPro" id="IPR051449">
    <property type="entry name" value="ABC-2_transporter_component"/>
</dbReference>
<evidence type="ECO:0000256" key="1">
    <source>
        <dbReference type="ARBA" id="ARBA00004651"/>
    </source>
</evidence>
<comment type="caution">
    <text evidence="8">The sequence shown here is derived from an EMBL/GenBank/DDBJ whole genome shotgun (WGS) entry which is preliminary data.</text>
</comment>
<gene>
    <name evidence="8" type="ORF">BBOH_0211</name>
</gene>
<keyword evidence="9" id="KW-1185">Reference proteome</keyword>
<name>A0A086ZJN9_9BIFI</name>
<dbReference type="InterPro" id="IPR013525">
    <property type="entry name" value="ABC2_TM"/>
</dbReference>
<dbReference type="OrthoDB" id="3240057at2"/>
<sequence>MFIAFKTYLKAGFRNFSIIFWVLVFPLIMMALFQLMFNDVNDMMHVSAQPMAVAQDANWNKQSGVAKTVEALAGRHSGSAEQGGGNDSEQLISITRASSIEAAKQLVVDGKAKGYLYVGDGGDLHMTLADTTVNSSDQVVTLATTAIDYALQQYNETGRVVGALAAKNHAIMADSRFSSSVGDSTGFLRHLGLTGHVLSPFARYYFSMLGMACLLGMSIAIDLITLTQVNLSALGVRVSVSPSSKIRQITAVLMSSWSISFTCMLIAFLVMRYVVGIGIGGREPAAVLAVAASTLMASGMGLLIGVIPKLSARIKLSLGVMLTLFLSFFTGLYGTQAMALGDRLRRQAPVLARINPASQVCDLFYDLLYYDDYRPFLIGLGLILATTAVFILVAVVMLRRQRYDYL</sequence>
<dbReference type="Pfam" id="PF12698">
    <property type="entry name" value="ABC2_membrane_3"/>
    <property type="match status" value="1"/>
</dbReference>
<dbReference type="GO" id="GO:0005886">
    <property type="term" value="C:plasma membrane"/>
    <property type="evidence" value="ECO:0007669"/>
    <property type="project" value="UniProtKB-SubCell"/>
</dbReference>
<reference evidence="8 9" key="1">
    <citation type="submission" date="2014-03" db="EMBL/GenBank/DDBJ databases">
        <title>Genomics of Bifidobacteria.</title>
        <authorList>
            <person name="Ventura M."/>
            <person name="Milani C."/>
            <person name="Lugli G.A."/>
        </authorList>
    </citation>
    <scope>NUCLEOTIDE SEQUENCE [LARGE SCALE GENOMIC DNA]</scope>
    <source>
        <strain evidence="8 9">DSM 22767</strain>
    </source>
</reference>
<evidence type="ECO:0000313" key="8">
    <source>
        <dbReference type="EMBL" id="KFI46739.1"/>
    </source>
</evidence>
<keyword evidence="3 6" id="KW-0812">Transmembrane</keyword>
<feature type="transmembrane region" description="Helical" evidence="6">
    <location>
        <begin position="376"/>
        <end position="398"/>
    </location>
</feature>
<evidence type="ECO:0000256" key="5">
    <source>
        <dbReference type="ARBA" id="ARBA00023136"/>
    </source>
</evidence>
<evidence type="ECO:0000256" key="6">
    <source>
        <dbReference type="SAM" id="Phobius"/>
    </source>
</evidence>
<feature type="transmembrane region" description="Helical" evidence="6">
    <location>
        <begin position="286"/>
        <end position="307"/>
    </location>
</feature>
<evidence type="ECO:0000256" key="4">
    <source>
        <dbReference type="ARBA" id="ARBA00022989"/>
    </source>
</evidence>
<comment type="subcellular location">
    <subcellularLocation>
        <location evidence="1">Cell membrane</location>
        <topology evidence="1">Multi-pass membrane protein</topology>
    </subcellularLocation>
</comment>
<dbReference type="EMBL" id="JGYP01000001">
    <property type="protein sequence ID" value="KFI46739.1"/>
    <property type="molecule type" value="Genomic_DNA"/>
</dbReference>
<feature type="transmembrane region" description="Helical" evidence="6">
    <location>
        <begin position="204"/>
        <end position="229"/>
    </location>
</feature>
<evidence type="ECO:0000259" key="7">
    <source>
        <dbReference type="Pfam" id="PF12698"/>
    </source>
</evidence>
<organism evidence="8 9">
    <name type="scientific">Bifidobacterium bohemicum DSM 22767</name>
    <dbReference type="NCBI Taxonomy" id="1437606"/>
    <lineage>
        <taxon>Bacteria</taxon>
        <taxon>Bacillati</taxon>
        <taxon>Actinomycetota</taxon>
        <taxon>Actinomycetes</taxon>
        <taxon>Bifidobacteriales</taxon>
        <taxon>Bifidobacteriaceae</taxon>
        <taxon>Bifidobacterium</taxon>
    </lineage>
</organism>
<feature type="transmembrane region" description="Helical" evidence="6">
    <location>
        <begin position="249"/>
        <end position="274"/>
    </location>
</feature>